<proteinExistence type="predicted"/>
<gene>
    <name evidence="1" type="ORF">Poly30_10510</name>
</gene>
<dbReference type="AlphaFoldDB" id="A0A518EN88"/>
<reference evidence="1 2" key="1">
    <citation type="submission" date="2019-02" db="EMBL/GenBank/DDBJ databases">
        <title>Deep-cultivation of Planctomycetes and their phenomic and genomic characterization uncovers novel biology.</title>
        <authorList>
            <person name="Wiegand S."/>
            <person name="Jogler M."/>
            <person name="Boedeker C."/>
            <person name="Pinto D."/>
            <person name="Vollmers J."/>
            <person name="Rivas-Marin E."/>
            <person name="Kohn T."/>
            <person name="Peeters S.H."/>
            <person name="Heuer A."/>
            <person name="Rast P."/>
            <person name="Oberbeckmann S."/>
            <person name="Bunk B."/>
            <person name="Jeske O."/>
            <person name="Meyerdierks A."/>
            <person name="Storesund J.E."/>
            <person name="Kallscheuer N."/>
            <person name="Luecker S."/>
            <person name="Lage O.M."/>
            <person name="Pohl T."/>
            <person name="Merkel B.J."/>
            <person name="Hornburger P."/>
            <person name="Mueller R.-W."/>
            <person name="Bruemmer F."/>
            <person name="Labrenz M."/>
            <person name="Spormann A.M."/>
            <person name="Op den Camp H."/>
            <person name="Overmann J."/>
            <person name="Amann R."/>
            <person name="Jetten M.S.M."/>
            <person name="Mascher T."/>
            <person name="Medema M.H."/>
            <person name="Devos D.P."/>
            <person name="Kaster A.-K."/>
            <person name="Ovreas L."/>
            <person name="Rohde M."/>
            <person name="Galperin M.Y."/>
            <person name="Jogler C."/>
        </authorList>
    </citation>
    <scope>NUCLEOTIDE SEQUENCE [LARGE SCALE GENOMIC DNA]</scope>
    <source>
        <strain evidence="1 2">Poly30</strain>
    </source>
</reference>
<accession>A0A518EN88</accession>
<name>A0A518EN88_9BACT</name>
<dbReference type="Pfam" id="PF14100">
    <property type="entry name" value="DUF6807"/>
    <property type="match status" value="1"/>
</dbReference>
<dbReference type="InterPro" id="IPR029475">
    <property type="entry name" value="DUF6807"/>
</dbReference>
<evidence type="ECO:0000313" key="1">
    <source>
        <dbReference type="EMBL" id="QDV05553.1"/>
    </source>
</evidence>
<dbReference type="EMBL" id="CP036434">
    <property type="protein sequence ID" value="QDV05553.1"/>
    <property type="molecule type" value="Genomic_DNA"/>
</dbReference>
<keyword evidence="2" id="KW-1185">Reference proteome</keyword>
<organism evidence="1 2">
    <name type="scientific">Saltatorellus ferox</name>
    <dbReference type="NCBI Taxonomy" id="2528018"/>
    <lineage>
        <taxon>Bacteria</taxon>
        <taxon>Pseudomonadati</taxon>
        <taxon>Planctomycetota</taxon>
        <taxon>Planctomycetia</taxon>
        <taxon>Planctomycetia incertae sedis</taxon>
        <taxon>Saltatorellus</taxon>
    </lineage>
</organism>
<dbReference type="Proteomes" id="UP000320390">
    <property type="component" value="Chromosome"/>
</dbReference>
<protein>
    <recommendedName>
        <fullName evidence="3">Methane oxygenase PmoA</fullName>
    </recommendedName>
</protein>
<sequence>MNAALFAAFLASACATSTKAPPRPEVLVLRSGERSVQVLADDETFARVVLSPAGPAVIEELRGHGGRQILRGFPLHPRTGESVDHPEHLSMWTAHGSVSGFNLWNDAIGPRLTGHALRMRPGGRALIEMTLDWRAPDGSTLCNEARTYTFQSNDQVRTIDVEHELTATGNGVTFGDVREGFFALRLQDGLRIDRGRASVLTSLNIEGHDPYGLPARWIAYSAPLADEDGALEEVTVCVFDSPTNPGYPTRWFARPYGLVAANPFARTAFEEPDSLTNLTPPEGFRLKAYESASFLYRVIVARGTLDAEEIEALWTAFAGETAP</sequence>
<evidence type="ECO:0000313" key="2">
    <source>
        <dbReference type="Proteomes" id="UP000320390"/>
    </source>
</evidence>
<evidence type="ECO:0008006" key="3">
    <source>
        <dbReference type="Google" id="ProtNLM"/>
    </source>
</evidence>